<dbReference type="STRING" id="1048340.SAMN05444487_105196"/>
<keyword evidence="2" id="KW-0808">Transferase</keyword>
<dbReference type="InterPro" id="IPR016181">
    <property type="entry name" value="Acyl_CoA_acyltransferase"/>
</dbReference>
<dbReference type="PANTHER" id="PTHR43415">
    <property type="entry name" value="SPERMIDINE N(1)-ACETYLTRANSFERASE"/>
    <property type="match status" value="1"/>
</dbReference>
<proteinExistence type="predicted"/>
<dbReference type="Gene3D" id="3.40.630.30">
    <property type="match status" value="1"/>
</dbReference>
<accession>A0A1H2VSR8</accession>
<dbReference type="AlphaFoldDB" id="A0A1H2VSR8"/>
<dbReference type="Proteomes" id="UP000198534">
    <property type="component" value="Unassembled WGS sequence"/>
</dbReference>
<reference evidence="2 3" key="1">
    <citation type="submission" date="2016-10" db="EMBL/GenBank/DDBJ databases">
        <authorList>
            <person name="de Groot N.N."/>
        </authorList>
    </citation>
    <scope>NUCLEOTIDE SEQUENCE [LARGE SCALE GENOMIC DNA]</scope>
    <source>
        <strain evidence="2 3">DSM 45610</strain>
    </source>
</reference>
<name>A0A1H2VSR8_9BACL</name>
<dbReference type="PANTHER" id="PTHR43415:SF3">
    <property type="entry name" value="GNAT-FAMILY ACETYLTRANSFERASE"/>
    <property type="match status" value="1"/>
</dbReference>
<dbReference type="InterPro" id="IPR000182">
    <property type="entry name" value="GNAT_dom"/>
</dbReference>
<dbReference type="SUPFAM" id="SSF55729">
    <property type="entry name" value="Acyl-CoA N-acyltransferases (Nat)"/>
    <property type="match status" value="1"/>
</dbReference>
<evidence type="ECO:0000313" key="2">
    <source>
        <dbReference type="EMBL" id="SDW71287.1"/>
    </source>
</evidence>
<dbReference type="GO" id="GO:0016747">
    <property type="term" value="F:acyltransferase activity, transferring groups other than amino-acyl groups"/>
    <property type="evidence" value="ECO:0007669"/>
    <property type="project" value="InterPro"/>
</dbReference>
<evidence type="ECO:0000259" key="1">
    <source>
        <dbReference type="PROSITE" id="PS51186"/>
    </source>
</evidence>
<dbReference type="Pfam" id="PF13420">
    <property type="entry name" value="Acetyltransf_4"/>
    <property type="match status" value="1"/>
</dbReference>
<keyword evidence="3" id="KW-1185">Reference proteome</keyword>
<protein>
    <submittedName>
        <fullName evidence="2">Acetyltransferase (GNAT) family protein</fullName>
    </submittedName>
</protein>
<evidence type="ECO:0000313" key="3">
    <source>
        <dbReference type="Proteomes" id="UP000198534"/>
    </source>
</evidence>
<sequence>MLEYAFGVLNLHRVELDVFSYNERAIHVYEKLGFKKEGILRESLFYDHQYHDSIIMSMLEKEYREHYGI</sequence>
<dbReference type="EMBL" id="FNNQ01000005">
    <property type="protein sequence ID" value="SDW71287.1"/>
    <property type="molecule type" value="Genomic_DNA"/>
</dbReference>
<organism evidence="2 3">
    <name type="scientific">Marininema mesophilum</name>
    <dbReference type="NCBI Taxonomy" id="1048340"/>
    <lineage>
        <taxon>Bacteria</taxon>
        <taxon>Bacillati</taxon>
        <taxon>Bacillota</taxon>
        <taxon>Bacilli</taxon>
        <taxon>Bacillales</taxon>
        <taxon>Thermoactinomycetaceae</taxon>
        <taxon>Marininema</taxon>
    </lineage>
</organism>
<feature type="domain" description="N-acetyltransferase" evidence="1">
    <location>
        <begin position="1"/>
        <end position="61"/>
    </location>
</feature>
<dbReference type="PROSITE" id="PS51186">
    <property type="entry name" value="GNAT"/>
    <property type="match status" value="1"/>
</dbReference>
<gene>
    <name evidence="2" type="ORF">SAMN05444487_105196</name>
</gene>